<accession>A0A5B7JK04</accession>
<gene>
    <name evidence="2" type="ORF">E2C01_090346</name>
</gene>
<dbReference type="AlphaFoldDB" id="A0A5B7JK04"/>
<reference evidence="2 3" key="1">
    <citation type="submission" date="2019-05" db="EMBL/GenBank/DDBJ databases">
        <title>Another draft genome of Portunus trituberculatus and its Hox gene families provides insights of decapod evolution.</title>
        <authorList>
            <person name="Jeong J.-H."/>
            <person name="Song I."/>
            <person name="Kim S."/>
            <person name="Choi T."/>
            <person name="Kim D."/>
            <person name="Ryu S."/>
            <person name="Kim W."/>
        </authorList>
    </citation>
    <scope>NUCLEOTIDE SEQUENCE [LARGE SCALE GENOMIC DNA]</scope>
    <source>
        <tissue evidence="2">Muscle</tissue>
    </source>
</reference>
<sequence>MDMSRPSYQHATKKKSDLQRLTSSSAKINKEKVQKNVKTLRIDNEEQSDLGKSTVPTSNGDPMLVYESPY</sequence>
<evidence type="ECO:0000313" key="2">
    <source>
        <dbReference type="EMBL" id="MPC95149.1"/>
    </source>
</evidence>
<keyword evidence="3" id="KW-1185">Reference proteome</keyword>
<dbReference type="Proteomes" id="UP000324222">
    <property type="component" value="Unassembled WGS sequence"/>
</dbReference>
<proteinExistence type="predicted"/>
<feature type="region of interest" description="Disordered" evidence="1">
    <location>
        <begin position="1"/>
        <end position="70"/>
    </location>
</feature>
<evidence type="ECO:0000256" key="1">
    <source>
        <dbReference type="SAM" id="MobiDB-lite"/>
    </source>
</evidence>
<protein>
    <submittedName>
        <fullName evidence="2">Uncharacterized protein</fullName>
    </submittedName>
</protein>
<feature type="compositionally biased region" description="Polar residues" evidence="1">
    <location>
        <begin position="1"/>
        <end position="10"/>
    </location>
</feature>
<name>A0A5B7JK04_PORTR</name>
<evidence type="ECO:0000313" key="3">
    <source>
        <dbReference type="Proteomes" id="UP000324222"/>
    </source>
</evidence>
<organism evidence="2 3">
    <name type="scientific">Portunus trituberculatus</name>
    <name type="common">Swimming crab</name>
    <name type="synonym">Neptunus trituberculatus</name>
    <dbReference type="NCBI Taxonomy" id="210409"/>
    <lineage>
        <taxon>Eukaryota</taxon>
        <taxon>Metazoa</taxon>
        <taxon>Ecdysozoa</taxon>
        <taxon>Arthropoda</taxon>
        <taxon>Crustacea</taxon>
        <taxon>Multicrustacea</taxon>
        <taxon>Malacostraca</taxon>
        <taxon>Eumalacostraca</taxon>
        <taxon>Eucarida</taxon>
        <taxon>Decapoda</taxon>
        <taxon>Pleocyemata</taxon>
        <taxon>Brachyura</taxon>
        <taxon>Eubrachyura</taxon>
        <taxon>Portunoidea</taxon>
        <taxon>Portunidae</taxon>
        <taxon>Portuninae</taxon>
        <taxon>Portunus</taxon>
    </lineage>
</organism>
<feature type="compositionally biased region" description="Polar residues" evidence="1">
    <location>
        <begin position="50"/>
        <end position="60"/>
    </location>
</feature>
<comment type="caution">
    <text evidence="2">The sequence shown here is derived from an EMBL/GenBank/DDBJ whole genome shotgun (WGS) entry which is preliminary data.</text>
</comment>
<feature type="compositionally biased region" description="Basic and acidic residues" evidence="1">
    <location>
        <begin position="28"/>
        <end position="44"/>
    </location>
</feature>
<dbReference type="EMBL" id="VSRR010101177">
    <property type="protein sequence ID" value="MPC95149.1"/>
    <property type="molecule type" value="Genomic_DNA"/>
</dbReference>